<organism evidence="3 4">
    <name type="scientific">Phyllobacterium myrsinacearum</name>
    <dbReference type="NCBI Taxonomy" id="28101"/>
    <lineage>
        <taxon>Bacteria</taxon>
        <taxon>Pseudomonadati</taxon>
        <taxon>Pseudomonadota</taxon>
        <taxon>Alphaproteobacteria</taxon>
        <taxon>Hyphomicrobiales</taxon>
        <taxon>Phyllobacteriaceae</taxon>
        <taxon>Phyllobacterium</taxon>
    </lineage>
</organism>
<dbReference type="EMBL" id="PVBT01000001">
    <property type="protein sequence ID" value="PRD58282.1"/>
    <property type="molecule type" value="Genomic_DNA"/>
</dbReference>
<feature type="region of interest" description="Disordered" evidence="1">
    <location>
        <begin position="1"/>
        <end position="27"/>
    </location>
</feature>
<evidence type="ECO:0000313" key="3">
    <source>
        <dbReference type="EMBL" id="PRD58282.1"/>
    </source>
</evidence>
<comment type="caution">
    <text evidence="3">The sequence shown here is derived from an EMBL/GenBank/DDBJ whole genome shotgun (WGS) entry which is preliminary data.</text>
</comment>
<dbReference type="Pfam" id="PF01636">
    <property type="entry name" value="APH"/>
    <property type="match status" value="1"/>
</dbReference>
<keyword evidence="4" id="KW-1185">Reference proteome</keyword>
<feature type="domain" description="Aminoglycoside phosphotransferase" evidence="2">
    <location>
        <begin position="176"/>
        <end position="338"/>
    </location>
</feature>
<dbReference type="InterPro" id="IPR011009">
    <property type="entry name" value="Kinase-like_dom_sf"/>
</dbReference>
<proteinExistence type="predicted"/>
<sequence>MQETRGAGQRQEHKIESEEQTTVPPRAARLVLVTPDGAVVGSLPPMPVDVPWWQEVESVVRAAREQHGIEVTILRLLDVARDRPPGVEVTYLAEIAEPVPAQVWTGRIEAHALRRAYATPGGPAADLGWAEQVLAGHGLAATGKPVQVRTWNLSSVWRIPIGGQSAWLKVVPPFLGHESRIITALRGQRVPELFGHDDSGRLLLAEIPGNDLFEASLPQLLGMVTLLVDMQALWIGRTEELRAMGLPDWRGASLSAEIASVVQRTSAELSGEEGSALRRFVEELPARFAALDACGLPDTLVHGDCHPGNFRGTERQLTLLDWGDSGIGHPLLDQPAFLDGVAPEHAEAIKDHWNRAWLARVPGCGPARAAGLLAPVAAARRAVIYQRFIDNIEPSEHVYHHGDPADWLRRTAALMTA</sequence>
<accession>A0A2S9JYH2</accession>
<name>A0A2S9JYH2_9HYPH</name>
<dbReference type="Gene3D" id="3.90.1200.10">
    <property type="match status" value="1"/>
</dbReference>
<dbReference type="InterPro" id="IPR002575">
    <property type="entry name" value="Aminoglycoside_PTrfase"/>
</dbReference>
<dbReference type="Proteomes" id="UP000238563">
    <property type="component" value="Unassembled WGS sequence"/>
</dbReference>
<protein>
    <submittedName>
        <fullName evidence="3">Aminoglycoside phosphotransferase family protein</fullName>
    </submittedName>
</protein>
<dbReference type="GO" id="GO:0016740">
    <property type="term" value="F:transferase activity"/>
    <property type="evidence" value="ECO:0007669"/>
    <property type="project" value="UniProtKB-KW"/>
</dbReference>
<dbReference type="SUPFAM" id="SSF56112">
    <property type="entry name" value="Protein kinase-like (PK-like)"/>
    <property type="match status" value="1"/>
</dbReference>
<keyword evidence="3" id="KW-0808">Transferase</keyword>
<evidence type="ECO:0000259" key="2">
    <source>
        <dbReference type="Pfam" id="PF01636"/>
    </source>
</evidence>
<evidence type="ECO:0000256" key="1">
    <source>
        <dbReference type="SAM" id="MobiDB-lite"/>
    </source>
</evidence>
<evidence type="ECO:0000313" key="4">
    <source>
        <dbReference type="Proteomes" id="UP000238563"/>
    </source>
</evidence>
<reference evidence="3 4" key="1">
    <citation type="submission" date="2018-02" db="EMBL/GenBank/DDBJ databases">
        <title>The draft genome of Phyllobacterium myrsinacearum DSM5892.</title>
        <authorList>
            <person name="Li L."/>
            <person name="Liu L."/>
            <person name="Zhang X."/>
            <person name="Wang T."/>
        </authorList>
    </citation>
    <scope>NUCLEOTIDE SEQUENCE [LARGE SCALE GENOMIC DNA]</scope>
    <source>
        <strain evidence="3 4">DSM 5892</strain>
    </source>
</reference>
<dbReference type="AlphaFoldDB" id="A0A2S9JYH2"/>
<gene>
    <name evidence="3" type="ORF">C5750_03900</name>
</gene>